<name>A0A9D2HN01_9BACT</name>
<evidence type="ECO:0000256" key="6">
    <source>
        <dbReference type="ARBA" id="ARBA00022840"/>
    </source>
</evidence>
<dbReference type="GO" id="GO:0005737">
    <property type="term" value="C:cytoplasm"/>
    <property type="evidence" value="ECO:0007669"/>
    <property type="project" value="TreeGrafter"/>
</dbReference>
<dbReference type="NCBIfam" id="TIGR00545">
    <property type="entry name" value="lipoyltrans"/>
    <property type="match status" value="1"/>
</dbReference>
<organism evidence="9 10">
    <name type="scientific">Candidatus Desulfovibrio intestinavium</name>
    <dbReference type="NCBI Taxonomy" id="2838534"/>
    <lineage>
        <taxon>Bacteria</taxon>
        <taxon>Pseudomonadati</taxon>
        <taxon>Thermodesulfobacteriota</taxon>
        <taxon>Desulfovibrionia</taxon>
        <taxon>Desulfovibrionales</taxon>
        <taxon>Desulfovibrionaceae</taxon>
        <taxon>Desulfovibrio</taxon>
    </lineage>
</organism>
<evidence type="ECO:0000256" key="3">
    <source>
        <dbReference type="ARBA" id="ARBA00012367"/>
    </source>
</evidence>
<dbReference type="SUPFAM" id="SSF55681">
    <property type="entry name" value="Class II aaRS and biotin synthetases"/>
    <property type="match status" value="1"/>
</dbReference>
<protein>
    <recommendedName>
        <fullName evidence="3">lipoate--protein ligase</fullName>
        <ecNumber evidence="3">6.3.1.20</ecNumber>
    </recommendedName>
</protein>
<evidence type="ECO:0000256" key="4">
    <source>
        <dbReference type="ARBA" id="ARBA00022598"/>
    </source>
</evidence>
<dbReference type="InterPro" id="IPR019491">
    <property type="entry name" value="Lipoate_protein_ligase_C"/>
</dbReference>
<comment type="pathway">
    <text evidence="2">Protein modification; protein lipoylation via exogenous pathway; protein N(6)-(lipoyl)lysine from lipoate: step 1/2.</text>
</comment>
<keyword evidence="5" id="KW-0547">Nucleotide-binding</keyword>
<dbReference type="GO" id="GO:0009249">
    <property type="term" value="P:protein lipoylation"/>
    <property type="evidence" value="ECO:0007669"/>
    <property type="project" value="InterPro"/>
</dbReference>
<dbReference type="PANTHER" id="PTHR12561">
    <property type="entry name" value="LIPOATE-PROTEIN LIGASE"/>
    <property type="match status" value="1"/>
</dbReference>
<accession>A0A9D2HN01</accession>
<evidence type="ECO:0000256" key="1">
    <source>
        <dbReference type="ARBA" id="ARBA00005085"/>
    </source>
</evidence>
<gene>
    <name evidence="9" type="ORF">H9784_03555</name>
</gene>
<dbReference type="AlphaFoldDB" id="A0A9D2HN01"/>
<dbReference type="GO" id="GO:0017118">
    <property type="term" value="F:lipoyltransferase activity"/>
    <property type="evidence" value="ECO:0007669"/>
    <property type="project" value="TreeGrafter"/>
</dbReference>
<dbReference type="SUPFAM" id="SSF82649">
    <property type="entry name" value="SufE/NifU"/>
    <property type="match status" value="1"/>
</dbReference>
<dbReference type="PANTHER" id="PTHR12561:SF3">
    <property type="entry name" value="LIPOYLTRANSFERASE 1, MITOCHONDRIAL"/>
    <property type="match status" value="1"/>
</dbReference>
<evidence type="ECO:0000256" key="5">
    <source>
        <dbReference type="ARBA" id="ARBA00022741"/>
    </source>
</evidence>
<keyword evidence="6" id="KW-0067">ATP-binding</keyword>
<keyword evidence="4 9" id="KW-0436">Ligase</keyword>
<dbReference type="Pfam" id="PF10437">
    <property type="entry name" value="Lip_prot_lig_C"/>
    <property type="match status" value="1"/>
</dbReference>
<evidence type="ECO:0000313" key="9">
    <source>
        <dbReference type="EMBL" id="HJA78638.1"/>
    </source>
</evidence>
<reference evidence="9" key="2">
    <citation type="submission" date="2021-04" db="EMBL/GenBank/DDBJ databases">
        <authorList>
            <person name="Gilroy R."/>
        </authorList>
    </citation>
    <scope>NUCLEOTIDE SEQUENCE</scope>
    <source>
        <strain evidence="9">5032</strain>
    </source>
</reference>
<evidence type="ECO:0000259" key="8">
    <source>
        <dbReference type="PROSITE" id="PS51733"/>
    </source>
</evidence>
<comment type="catalytic activity">
    <reaction evidence="7">
        <text>L-lysyl-[lipoyl-carrier protein] + (R)-lipoate + ATP = N(6)-[(R)-lipoyl]-L-lysyl-[lipoyl-carrier protein] + AMP + diphosphate + H(+)</text>
        <dbReference type="Rhea" id="RHEA:49288"/>
        <dbReference type="Rhea" id="RHEA-COMP:10500"/>
        <dbReference type="Rhea" id="RHEA-COMP:10502"/>
        <dbReference type="ChEBI" id="CHEBI:15378"/>
        <dbReference type="ChEBI" id="CHEBI:29969"/>
        <dbReference type="ChEBI" id="CHEBI:30616"/>
        <dbReference type="ChEBI" id="CHEBI:33019"/>
        <dbReference type="ChEBI" id="CHEBI:83088"/>
        <dbReference type="ChEBI" id="CHEBI:83099"/>
        <dbReference type="ChEBI" id="CHEBI:456215"/>
        <dbReference type="EC" id="6.3.1.20"/>
    </reaction>
</comment>
<dbReference type="EMBL" id="DWZD01000020">
    <property type="protein sequence ID" value="HJA78638.1"/>
    <property type="molecule type" value="Genomic_DNA"/>
</dbReference>
<evidence type="ECO:0000256" key="7">
    <source>
        <dbReference type="ARBA" id="ARBA00048037"/>
    </source>
</evidence>
<proteinExistence type="predicted"/>
<dbReference type="PROSITE" id="PS51733">
    <property type="entry name" value="BPL_LPL_CATALYTIC"/>
    <property type="match status" value="1"/>
</dbReference>
<dbReference type="InterPro" id="IPR004143">
    <property type="entry name" value="BPL_LPL_catalytic"/>
</dbReference>
<comment type="caution">
    <text evidence="9">The sequence shown here is derived from an EMBL/GenBank/DDBJ whole genome shotgun (WGS) entry which is preliminary data.</text>
</comment>
<dbReference type="GO" id="GO:0005524">
    <property type="term" value="F:ATP binding"/>
    <property type="evidence" value="ECO:0007669"/>
    <property type="project" value="UniProtKB-KW"/>
</dbReference>
<dbReference type="Gene3D" id="3.30.930.10">
    <property type="entry name" value="Bira Bifunctional Protein, Domain 2"/>
    <property type="match status" value="1"/>
</dbReference>
<dbReference type="EC" id="6.3.1.20" evidence="3"/>
<evidence type="ECO:0000313" key="10">
    <source>
        <dbReference type="Proteomes" id="UP000823821"/>
    </source>
</evidence>
<dbReference type="CDD" id="cd16443">
    <property type="entry name" value="LplA"/>
    <property type="match status" value="1"/>
</dbReference>
<reference evidence="9" key="1">
    <citation type="journal article" date="2021" name="PeerJ">
        <title>Extensive microbial diversity within the chicken gut microbiome revealed by metagenomics and culture.</title>
        <authorList>
            <person name="Gilroy R."/>
            <person name="Ravi A."/>
            <person name="Getino M."/>
            <person name="Pursley I."/>
            <person name="Horton D.L."/>
            <person name="Alikhan N.F."/>
            <person name="Baker D."/>
            <person name="Gharbi K."/>
            <person name="Hall N."/>
            <person name="Watson M."/>
            <person name="Adriaenssens E.M."/>
            <person name="Foster-Nyarko E."/>
            <person name="Jarju S."/>
            <person name="Secka A."/>
            <person name="Antonio M."/>
            <person name="Oren A."/>
            <person name="Chaudhuri R.R."/>
            <person name="La Ragione R."/>
            <person name="Hildebrand F."/>
            <person name="Pallen M.J."/>
        </authorList>
    </citation>
    <scope>NUCLEOTIDE SEQUENCE</scope>
    <source>
        <strain evidence="9">5032</strain>
    </source>
</reference>
<dbReference type="Proteomes" id="UP000823821">
    <property type="component" value="Unassembled WGS sequence"/>
</dbReference>
<dbReference type="InterPro" id="IPR045864">
    <property type="entry name" value="aa-tRNA-synth_II/BPL/LPL"/>
</dbReference>
<dbReference type="Gene3D" id="3.30.390.50">
    <property type="entry name" value="CO dehydrogenase flavoprotein, C-terminal domain"/>
    <property type="match status" value="1"/>
</dbReference>
<dbReference type="InterPro" id="IPR004562">
    <property type="entry name" value="LipoylTrfase_LipoateP_Ligase"/>
</dbReference>
<feature type="domain" description="BPL/LPL catalytic" evidence="8">
    <location>
        <begin position="27"/>
        <end position="214"/>
    </location>
</feature>
<dbReference type="GO" id="GO:0016979">
    <property type="term" value="F:lipoate-protein ligase activity"/>
    <property type="evidence" value="ECO:0007669"/>
    <property type="project" value="UniProtKB-EC"/>
</dbReference>
<sequence length="328" mass="36527">MKSYHMDQNDPALNLALEEVLFRRLGPAFPGCFLLWQNAPSVIVGRHQNTREEVDADWLAARAIPVVRRHTGGGAVYHDLGNLNFSFMEYAPERKRVDFARYLEPICAALARLGVAARLTGRNDLEAGGRKISGSAQSLREGRVLHHGTLLVDLNFTDMVAALSVDPEKYRSKGVASVRARVANISEFWRPGTTMADLRAALAACCAPDAPPEAVPADVLREAHQLAEEKYRTWEWNFGHSPAFSEQRRQRFPWGLVDLRLEVRRGIITSCRLSGDFFATVETAELEQRLIGVRDEPQALQAALAGVDWEACFSGCDPAVMQKFFIHA</sequence>
<comment type="pathway">
    <text evidence="1">Protein modification; protein lipoylation via exogenous pathway; protein N(6)-(lipoyl)lysine from lipoate: step 2/2.</text>
</comment>
<dbReference type="Pfam" id="PF21948">
    <property type="entry name" value="LplA-B_cat"/>
    <property type="match status" value="1"/>
</dbReference>
<evidence type="ECO:0000256" key="2">
    <source>
        <dbReference type="ARBA" id="ARBA00005124"/>
    </source>
</evidence>